<dbReference type="PROSITE" id="PS00615">
    <property type="entry name" value="C_TYPE_LECTIN_1"/>
    <property type="match status" value="1"/>
</dbReference>
<dbReference type="Proteomes" id="UP000549394">
    <property type="component" value="Unassembled WGS sequence"/>
</dbReference>
<evidence type="ECO:0000256" key="1">
    <source>
        <dbReference type="ARBA" id="ARBA00023157"/>
    </source>
</evidence>
<feature type="domain" description="C-type lectin" evidence="3">
    <location>
        <begin position="287"/>
        <end position="413"/>
    </location>
</feature>
<dbReference type="SMART" id="SM00034">
    <property type="entry name" value="CLECT"/>
    <property type="match status" value="1"/>
</dbReference>
<dbReference type="OrthoDB" id="6095099at2759"/>
<dbReference type="InterPro" id="IPR018378">
    <property type="entry name" value="C-type_lectin_CS"/>
</dbReference>
<accession>A0A7I8VAI9</accession>
<dbReference type="PANTHER" id="PTHR22801:SF63">
    <property type="entry name" value="C-TYPE LECTIN DOMAIN-CONTAINING PROTEIN"/>
    <property type="match status" value="1"/>
</dbReference>
<name>A0A7I8VAI9_9ANNE</name>
<organism evidence="4 5">
    <name type="scientific">Dimorphilus gyrociliatus</name>
    <dbReference type="NCBI Taxonomy" id="2664684"/>
    <lineage>
        <taxon>Eukaryota</taxon>
        <taxon>Metazoa</taxon>
        <taxon>Spiralia</taxon>
        <taxon>Lophotrochozoa</taxon>
        <taxon>Annelida</taxon>
        <taxon>Polychaeta</taxon>
        <taxon>Polychaeta incertae sedis</taxon>
        <taxon>Dinophilidae</taxon>
        <taxon>Dimorphilus</taxon>
    </lineage>
</organism>
<dbReference type="InterPro" id="IPR016187">
    <property type="entry name" value="CTDL_fold"/>
</dbReference>
<feature type="chain" id="PRO_5029448865" evidence="2">
    <location>
        <begin position="23"/>
        <end position="419"/>
    </location>
</feature>
<gene>
    <name evidence="4" type="ORF">DGYR_LOCUS1485</name>
</gene>
<sequence>MKITPFLFLSAFICILYSTVDGQQSLASSCCAATLRSSENRALLDTSYPLVVAPVQSLIVTSIKIQLCSQSPVYVQLWRKNTSSTEEYYILDWQRKFQNNHTSGYAETHDIPSQLQPTITPNHYLGLYTPGSQKIPVKYIMKENGPHLVWRGNAAAPVAGYKTNRSYLFDNLNFPITFSAGIMFCSNNNCPNLGADEPPTVRVIAGPPGPPGPPGNNLDNDVCQKGFKCEVNGDLKREFERINSLYVKLAQVVNDIYSQVRSIANQENGQGVCPAGFFPGSRTVPSCYHIVRQAKTFGSAILNCASLGARLIALNTAKEDSFIANKIKDLDPSQTQKYWTSAMFNIPRNFWVWYDEDTTNPNEIVHENWGPNEPPNFRSTRSFSRLCMKIVTKPDTSFWESADCSDRAYSICETEKICS</sequence>
<dbReference type="Pfam" id="PF00059">
    <property type="entry name" value="Lectin_C"/>
    <property type="match status" value="1"/>
</dbReference>
<protein>
    <submittedName>
        <fullName evidence="4">DgyrCDS1540</fullName>
    </submittedName>
</protein>
<dbReference type="CDD" id="cd00037">
    <property type="entry name" value="CLECT"/>
    <property type="match status" value="1"/>
</dbReference>
<keyword evidence="1" id="KW-1015">Disulfide bond</keyword>
<dbReference type="AlphaFoldDB" id="A0A7I8VAI9"/>
<keyword evidence="2" id="KW-0732">Signal</keyword>
<reference evidence="4 5" key="1">
    <citation type="submission" date="2020-08" db="EMBL/GenBank/DDBJ databases">
        <authorList>
            <person name="Hejnol A."/>
        </authorList>
    </citation>
    <scope>NUCLEOTIDE SEQUENCE [LARGE SCALE GENOMIC DNA]</scope>
</reference>
<dbReference type="PROSITE" id="PS50041">
    <property type="entry name" value="C_TYPE_LECTIN_2"/>
    <property type="match status" value="1"/>
</dbReference>
<dbReference type="EMBL" id="CAJFCJ010000002">
    <property type="protein sequence ID" value="CAD5112314.1"/>
    <property type="molecule type" value="Genomic_DNA"/>
</dbReference>
<evidence type="ECO:0000313" key="4">
    <source>
        <dbReference type="EMBL" id="CAD5112314.1"/>
    </source>
</evidence>
<evidence type="ECO:0000313" key="5">
    <source>
        <dbReference type="Proteomes" id="UP000549394"/>
    </source>
</evidence>
<dbReference type="InterPro" id="IPR016186">
    <property type="entry name" value="C-type_lectin-like/link_sf"/>
</dbReference>
<feature type="signal peptide" evidence="2">
    <location>
        <begin position="1"/>
        <end position="22"/>
    </location>
</feature>
<dbReference type="Gene3D" id="3.10.100.10">
    <property type="entry name" value="Mannose-Binding Protein A, subunit A"/>
    <property type="match status" value="1"/>
</dbReference>
<evidence type="ECO:0000256" key="2">
    <source>
        <dbReference type="SAM" id="SignalP"/>
    </source>
</evidence>
<dbReference type="SUPFAM" id="SSF56436">
    <property type="entry name" value="C-type lectin-like"/>
    <property type="match status" value="1"/>
</dbReference>
<comment type="caution">
    <text evidence="4">The sequence shown here is derived from an EMBL/GenBank/DDBJ whole genome shotgun (WGS) entry which is preliminary data.</text>
</comment>
<dbReference type="PANTHER" id="PTHR22801">
    <property type="entry name" value="LITHOSTATHINE"/>
    <property type="match status" value="1"/>
</dbReference>
<keyword evidence="5" id="KW-1185">Reference proteome</keyword>
<evidence type="ECO:0000259" key="3">
    <source>
        <dbReference type="PROSITE" id="PS50041"/>
    </source>
</evidence>
<dbReference type="InterPro" id="IPR001304">
    <property type="entry name" value="C-type_lectin-like"/>
</dbReference>
<dbReference type="InterPro" id="IPR050801">
    <property type="entry name" value="Ca-Dep_Lectins_ImmuneDev"/>
</dbReference>
<proteinExistence type="predicted"/>